<sequence length="198" mass="21139">MSSLDEFCASKSQWRDRLLQQRRALDERSREADDQRLHTGLRSWLGERGVNAIAAYVPVGGEPGGELPEMLRAAGLRVLLPVVVDRSSPLEWAEYTGPDSLRPATYGLLEPAGQRLGAAAIAQADAVLVPALGVDRSGVRLGRGAGHYDRSLPLADPGAERIAVVRDVELVAELPGEPHDVRMTGVITPGGGVARLPV</sequence>
<evidence type="ECO:0000313" key="6">
    <source>
        <dbReference type="Proteomes" id="UP001596504"/>
    </source>
</evidence>
<dbReference type="Gene3D" id="3.40.50.10420">
    <property type="entry name" value="NagB/RpiA/CoA transferase-like"/>
    <property type="match status" value="1"/>
</dbReference>
<dbReference type="Proteomes" id="UP001596504">
    <property type="component" value="Unassembled WGS sequence"/>
</dbReference>
<dbReference type="EMBL" id="JBHTCJ010000003">
    <property type="protein sequence ID" value="MFC7341349.1"/>
    <property type="molecule type" value="Genomic_DNA"/>
</dbReference>
<organism evidence="5 6">
    <name type="scientific">Saccharopolyspora griseoalba</name>
    <dbReference type="NCBI Taxonomy" id="1431848"/>
    <lineage>
        <taxon>Bacteria</taxon>
        <taxon>Bacillati</taxon>
        <taxon>Actinomycetota</taxon>
        <taxon>Actinomycetes</taxon>
        <taxon>Pseudonocardiales</taxon>
        <taxon>Pseudonocardiaceae</taxon>
        <taxon>Saccharopolyspora</taxon>
    </lineage>
</organism>
<dbReference type="PANTHER" id="PTHR23407:SF1">
    <property type="entry name" value="5-FORMYLTETRAHYDROFOLATE CYCLO-LIGASE"/>
    <property type="match status" value="1"/>
</dbReference>
<evidence type="ECO:0000256" key="2">
    <source>
        <dbReference type="ARBA" id="ARBA00022741"/>
    </source>
</evidence>
<name>A0ABW2LHS2_9PSEU</name>
<evidence type="ECO:0000313" key="5">
    <source>
        <dbReference type="EMBL" id="MFC7341349.1"/>
    </source>
</evidence>
<protein>
    <recommendedName>
        <fullName evidence="4">5-formyltetrahydrofolate cyclo-ligase</fullName>
        <ecNumber evidence="4">6.3.3.2</ecNumber>
    </recommendedName>
</protein>
<dbReference type="PIRSF" id="PIRSF006806">
    <property type="entry name" value="FTHF_cligase"/>
    <property type="match status" value="1"/>
</dbReference>
<dbReference type="InterPro" id="IPR024185">
    <property type="entry name" value="FTHF_cligase-like_sf"/>
</dbReference>
<dbReference type="PANTHER" id="PTHR23407">
    <property type="entry name" value="ATPASE INHIBITOR/5-FORMYLTETRAHYDROFOLATE CYCLO-LIGASE"/>
    <property type="match status" value="1"/>
</dbReference>
<keyword evidence="4" id="KW-0479">Metal-binding</keyword>
<comment type="similarity">
    <text evidence="1 4">Belongs to the 5-formyltetrahydrofolate cyclo-ligase family.</text>
</comment>
<dbReference type="InterPro" id="IPR037171">
    <property type="entry name" value="NagB/RpiA_transferase-like"/>
</dbReference>
<evidence type="ECO:0000256" key="1">
    <source>
        <dbReference type="ARBA" id="ARBA00010638"/>
    </source>
</evidence>
<keyword evidence="2 4" id="KW-0547">Nucleotide-binding</keyword>
<keyword evidence="6" id="KW-1185">Reference proteome</keyword>
<dbReference type="SUPFAM" id="SSF100950">
    <property type="entry name" value="NagB/RpiA/CoA transferase-like"/>
    <property type="match status" value="1"/>
</dbReference>
<dbReference type="GO" id="GO:0030272">
    <property type="term" value="F:5-formyltetrahydrofolate cyclo-ligase activity"/>
    <property type="evidence" value="ECO:0007669"/>
    <property type="project" value="UniProtKB-EC"/>
</dbReference>
<keyword evidence="3 4" id="KW-0067">ATP-binding</keyword>
<proteinExistence type="inferred from homology"/>
<reference evidence="6" key="1">
    <citation type="journal article" date="2019" name="Int. J. Syst. Evol. Microbiol.">
        <title>The Global Catalogue of Microorganisms (GCM) 10K type strain sequencing project: providing services to taxonomists for standard genome sequencing and annotation.</title>
        <authorList>
            <consortium name="The Broad Institute Genomics Platform"/>
            <consortium name="The Broad Institute Genome Sequencing Center for Infectious Disease"/>
            <person name="Wu L."/>
            <person name="Ma J."/>
        </authorList>
    </citation>
    <scope>NUCLEOTIDE SEQUENCE [LARGE SCALE GENOMIC DNA]</scope>
    <source>
        <strain evidence="6">WLHS5</strain>
    </source>
</reference>
<evidence type="ECO:0000256" key="3">
    <source>
        <dbReference type="ARBA" id="ARBA00022840"/>
    </source>
</evidence>
<dbReference type="EC" id="6.3.3.2" evidence="4"/>
<evidence type="ECO:0000256" key="4">
    <source>
        <dbReference type="RuleBase" id="RU361279"/>
    </source>
</evidence>
<accession>A0ABW2LHS2</accession>
<dbReference type="Pfam" id="PF01812">
    <property type="entry name" value="5-FTHF_cyc-lig"/>
    <property type="match status" value="1"/>
</dbReference>
<dbReference type="NCBIfam" id="TIGR02727">
    <property type="entry name" value="MTHFS_bact"/>
    <property type="match status" value="1"/>
</dbReference>
<comment type="catalytic activity">
    <reaction evidence="4">
        <text>(6S)-5-formyl-5,6,7,8-tetrahydrofolate + ATP = (6R)-5,10-methenyltetrahydrofolate + ADP + phosphate</text>
        <dbReference type="Rhea" id="RHEA:10488"/>
        <dbReference type="ChEBI" id="CHEBI:30616"/>
        <dbReference type="ChEBI" id="CHEBI:43474"/>
        <dbReference type="ChEBI" id="CHEBI:57455"/>
        <dbReference type="ChEBI" id="CHEBI:57457"/>
        <dbReference type="ChEBI" id="CHEBI:456216"/>
        <dbReference type="EC" id="6.3.3.2"/>
    </reaction>
</comment>
<dbReference type="RefSeq" id="WP_380666113.1">
    <property type="nucleotide sequence ID" value="NZ_JBHTCJ010000003.1"/>
</dbReference>
<dbReference type="InterPro" id="IPR002698">
    <property type="entry name" value="FTHF_cligase"/>
</dbReference>
<comment type="caution">
    <text evidence="5">The sequence shown here is derived from an EMBL/GenBank/DDBJ whole genome shotgun (WGS) entry which is preliminary data.</text>
</comment>
<keyword evidence="5" id="KW-0436">Ligase</keyword>
<keyword evidence="4" id="KW-0460">Magnesium</keyword>
<gene>
    <name evidence="5" type="ORF">ACFQRI_07975</name>
</gene>
<comment type="cofactor">
    <cofactor evidence="4">
        <name>Mg(2+)</name>
        <dbReference type="ChEBI" id="CHEBI:18420"/>
    </cofactor>
</comment>